<protein>
    <submittedName>
        <fullName evidence="1">Uncharacterized protein</fullName>
    </submittedName>
</protein>
<organism evidence="1">
    <name type="scientific">bioreactor metagenome</name>
    <dbReference type="NCBI Taxonomy" id="1076179"/>
    <lineage>
        <taxon>unclassified sequences</taxon>
        <taxon>metagenomes</taxon>
        <taxon>ecological metagenomes</taxon>
    </lineage>
</organism>
<dbReference type="AlphaFoldDB" id="A0A644ZUR4"/>
<comment type="caution">
    <text evidence="1">The sequence shown here is derived from an EMBL/GenBank/DDBJ whole genome shotgun (WGS) entry which is preliminary data.</text>
</comment>
<gene>
    <name evidence="1" type="ORF">SDC9_91420</name>
</gene>
<proteinExistence type="predicted"/>
<sequence>MAETVAVLPETEVETFALLPLLEIGTVTVLLDPPPVEPPLSPEPLFPPPLLDGLLTVSVPVSVFCNRIICCGVEIGTCHIRPCDRVGARCLDGVGNRDFRTVAFGQLKGGRGGRRDSIAGEDAGVGKRQRRCGVADSDGKALWFRLYRSGCANKTEISYVYMPPYLSHT</sequence>
<dbReference type="EMBL" id="VSSQ01010595">
    <property type="protein sequence ID" value="MPM44739.1"/>
    <property type="molecule type" value="Genomic_DNA"/>
</dbReference>
<reference evidence="1" key="1">
    <citation type="submission" date="2019-08" db="EMBL/GenBank/DDBJ databases">
        <authorList>
            <person name="Kucharzyk K."/>
            <person name="Murdoch R.W."/>
            <person name="Higgins S."/>
            <person name="Loffler F."/>
        </authorList>
    </citation>
    <scope>NUCLEOTIDE SEQUENCE</scope>
</reference>
<name>A0A644ZUR4_9ZZZZ</name>
<evidence type="ECO:0000313" key="1">
    <source>
        <dbReference type="EMBL" id="MPM44739.1"/>
    </source>
</evidence>
<accession>A0A644ZUR4</accession>